<keyword evidence="5" id="KW-0963">Cytoplasm</keyword>
<evidence type="ECO:0000313" key="14">
    <source>
        <dbReference type="EMBL" id="KAK7113703.1"/>
    </source>
</evidence>
<feature type="domain" description="RNA-polymerase II-associated protein 3-like C-terminal" evidence="12">
    <location>
        <begin position="106"/>
        <end position="194"/>
    </location>
</feature>
<dbReference type="InterPro" id="IPR025986">
    <property type="entry name" value="RPAP3-like_C"/>
</dbReference>
<keyword evidence="8" id="KW-0969">Cilium</keyword>
<evidence type="ECO:0000259" key="13">
    <source>
        <dbReference type="Pfam" id="PF15867"/>
    </source>
</evidence>
<evidence type="ECO:0008006" key="16">
    <source>
        <dbReference type="Google" id="ProtNLM"/>
    </source>
</evidence>
<dbReference type="PANTHER" id="PTHR28572:SF1">
    <property type="entry name" value="COILED-COIL DOMAIN-CONTAINING PROTEIN 103"/>
    <property type="match status" value="1"/>
</dbReference>
<dbReference type="GO" id="GO:0031514">
    <property type="term" value="C:motile cilium"/>
    <property type="evidence" value="ECO:0007669"/>
    <property type="project" value="UniProtKB-SubCell"/>
</dbReference>
<dbReference type="InterPro" id="IPR042422">
    <property type="entry name" value="CC103"/>
</dbReference>
<comment type="caution">
    <text evidence="14">The sequence shown here is derived from an EMBL/GenBank/DDBJ whole genome shotgun (WGS) entry which is preliminary data.</text>
</comment>
<keyword evidence="6" id="KW-0970">Cilium biogenesis/degradation</keyword>
<dbReference type="GO" id="GO:0005576">
    <property type="term" value="C:extracellular region"/>
    <property type="evidence" value="ECO:0007669"/>
    <property type="project" value="GOC"/>
</dbReference>
<feature type="compositionally biased region" description="Polar residues" evidence="11">
    <location>
        <begin position="86"/>
        <end position="100"/>
    </location>
</feature>
<feature type="domain" description="Dynein attachment factor N-terminal" evidence="13">
    <location>
        <begin position="9"/>
        <end position="80"/>
    </location>
</feature>
<evidence type="ECO:0000256" key="5">
    <source>
        <dbReference type="ARBA" id="ARBA00022490"/>
    </source>
</evidence>
<evidence type="ECO:0000256" key="3">
    <source>
        <dbReference type="ARBA" id="ARBA00004496"/>
    </source>
</evidence>
<dbReference type="GO" id="GO:0036159">
    <property type="term" value="P:inner dynein arm assembly"/>
    <property type="evidence" value="ECO:0007669"/>
    <property type="project" value="TreeGrafter"/>
</dbReference>
<sequence length="231" mass="26180">MASHDTDRLDFNKLQKELDAAVEKDAKYWRENDAKIRAVSEQKVASYDEFKDLVAASHLKPLNKGDRLDNINEFSKHPWNPAASGAKQNSDVSKTSQTRQGEVKVPKNSQEFAKEWQRNIKTPQQRYTYLLNCGSAHLAQIFRTEVSFGLLGDILAALVIFEKENIKTVVDILLSLKQSNRFVLSLQFLSKKEKDVCAQLFDKLSEVIEEDGNAAELRETVSGLRADYLTS</sequence>
<dbReference type="GO" id="GO:0036157">
    <property type="term" value="C:outer dynein arm"/>
    <property type="evidence" value="ECO:0007669"/>
    <property type="project" value="InterPro"/>
</dbReference>
<evidence type="ECO:0000256" key="9">
    <source>
        <dbReference type="ARBA" id="ARBA00023273"/>
    </source>
</evidence>
<proteinExistence type="inferred from homology"/>
<evidence type="ECO:0000256" key="6">
    <source>
        <dbReference type="ARBA" id="ARBA00022794"/>
    </source>
</evidence>
<organism evidence="14 15">
    <name type="scientific">Littorina saxatilis</name>
    <dbReference type="NCBI Taxonomy" id="31220"/>
    <lineage>
        <taxon>Eukaryota</taxon>
        <taxon>Metazoa</taxon>
        <taxon>Spiralia</taxon>
        <taxon>Lophotrochozoa</taxon>
        <taxon>Mollusca</taxon>
        <taxon>Gastropoda</taxon>
        <taxon>Caenogastropoda</taxon>
        <taxon>Littorinimorpha</taxon>
        <taxon>Littorinoidea</taxon>
        <taxon>Littorinidae</taxon>
        <taxon>Littorina</taxon>
    </lineage>
</organism>
<dbReference type="PANTHER" id="PTHR28572">
    <property type="entry name" value="COILED-COIL DOMAIN-CONTAINING PROTEIN 103"/>
    <property type="match status" value="1"/>
</dbReference>
<dbReference type="GO" id="GO:0007368">
    <property type="term" value="P:determination of left/right symmetry"/>
    <property type="evidence" value="ECO:0007669"/>
    <property type="project" value="TreeGrafter"/>
</dbReference>
<dbReference type="GO" id="GO:0003351">
    <property type="term" value="P:epithelial cilium movement involved in extracellular fluid movement"/>
    <property type="evidence" value="ECO:0007669"/>
    <property type="project" value="TreeGrafter"/>
</dbReference>
<dbReference type="InterPro" id="IPR031733">
    <property type="entry name" value="Dynein_attach_N"/>
</dbReference>
<gene>
    <name evidence="14" type="ORF">V1264_012945</name>
</gene>
<evidence type="ECO:0000256" key="4">
    <source>
        <dbReference type="ARBA" id="ARBA00011738"/>
    </source>
</evidence>
<evidence type="ECO:0000256" key="8">
    <source>
        <dbReference type="ARBA" id="ARBA00023069"/>
    </source>
</evidence>
<dbReference type="Proteomes" id="UP001374579">
    <property type="component" value="Unassembled WGS sequence"/>
</dbReference>
<keyword evidence="15" id="KW-1185">Reference proteome</keyword>
<accession>A0AAN9GM36</accession>
<dbReference type="EMBL" id="JBAMIC010000002">
    <property type="protein sequence ID" value="KAK7113703.1"/>
    <property type="molecule type" value="Genomic_DNA"/>
</dbReference>
<evidence type="ECO:0000256" key="11">
    <source>
        <dbReference type="SAM" id="MobiDB-lite"/>
    </source>
</evidence>
<dbReference type="AlphaFoldDB" id="A0AAN9GM36"/>
<keyword evidence="9" id="KW-0966">Cell projection</keyword>
<name>A0AAN9GM36_9CAEN</name>
<comment type="subcellular location">
    <subcellularLocation>
        <location evidence="2">Cell projection</location>
        <location evidence="2">Cilium</location>
        <location evidence="2">Flagellum</location>
    </subcellularLocation>
    <subcellularLocation>
        <location evidence="3">Cytoplasm</location>
    </subcellularLocation>
</comment>
<evidence type="ECO:0000256" key="2">
    <source>
        <dbReference type="ARBA" id="ARBA00004230"/>
    </source>
</evidence>
<reference evidence="14 15" key="1">
    <citation type="submission" date="2024-02" db="EMBL/GenBank/DDBJ databases">
        <title>Chromosome-scale genome assembly of the rough periwinkle Littorina saxatilis.</title>
        <authorList>
            <person name="De Jode A."/>
            <person name="Faria R."/>
            <person name="Formenti G."/>
            <person name="Sims Y."/>
            <person name="Smith T.P."/>
            <person name="Tracey A."/>
            <person name="Wood J.M.D."/>
            <person name="Zagrodzka Z.B."/>
            <person name="Johannesson K."/>
            <person name="Butlin R.K."/>
            <person name="Leder E.H."/>
        </authorList>
    </citation>
    <scope>NUCLEOTIDE SEQUENCE [LARGE SCALE GENOMIC DNA]</scope>
    <source>
        <strain evidence="14">Snail1</strain>
        <tissue evidence="14">Muscle</tissue>
    </source>
</reference>
<comment type="function">
    <text evidence="1">Dynein-attachment factor required for cilia motility.</text>
</comment>
<comment type="similarity">
    <text evidence="10">Belongs to the DNAAF19/PR46b family.</text>
</comment>
<protein>
    <recommendedName>
        <fullName evidence="16">Coiled-coil domain-containing protein 103</fullName>
    </recommendedName>
</protein>
<keyword evidence="7" id="KW-0282">Flagellum</keyword>
<evidence type="ECO:0000256" key="10">
    <source>
        <dbReference type="ARBA" id="ARBA00049986"/>
    </source>
</evidence>
<evidence type="ECO:0000313" key="15">
    <source>
        <dbReference type="Proteomes" id="UP001374579"/>
    </source>
</evidence>
<dbReference type="Pfam" id="PF13877">
    <property type="entry name" value="RPAP3_C"/>
    <property type="match status" value="1"/>
</dbReference>
<dbReference type="Pfam" id="PF15867">
    <property type="entry name" value="Dynein_attach_N"/>
    <property type="match status" value="1"/>
</dbReference>
<evidence type="ECO:0000256" key="1">
    <source>
        <dbReference type="ARBA" id="ARBA00004048"/>
    </source>
</evidence>
<evidence type="ECO:0000256" key="7">
    <source>
        <dbReference type="ARBA" id="ARBA00022846"/>
    </source>
</evidence>
<evidence type="ECO:0000259" key="12">
    <source>
        <dbReference type="Pfam" id="PF13877"/>
    </source>
</evidence>
<feature type="region of interest" description="Disordered" evidence="11">
    <location>
        <begin position="71"/>
        <end position="109"/>
    </location>
</feature>
<comment type="subunit">
    <text evidence="4">Homodimer.</text>
</comment>